<keyword evidence="2" id="KW-0472">Membrane</keyword>
<evidence type="ECO:0000313" key="3">
    <source>
        <dbReference type="EMBL" id="AXA35574.1"/>
    </source>
</evidence>
<protein>
    <submittedName>
        <fullName evidence="3">Uncharacterized protein</fullName>
    </submittedName>
</protein>
<dbReference type="AlphaFoldDB" id="A0A2Z4Y3A0"/>
<name>A0A2Z4Y3A0_SUMC1</name>
<reference evidence="3 4" key="1">
    <citation type="submission" date="2018-05" db="EMBL/GenBank/DDBJ databases">
        <title>A metagenomic window into the 2 km-deep terrestrial subsurface aquifer revealed taxonomically and functionally diverse microbial community comprising novel uncultured bacterial lineages.</title>
        <authorList>
            <person name="Kadnikov V.V."/>
            <person name="Mardanov A.V."/>
            <person name="Beletsky A.V."/>
            <person name="Banks D."/>
            <person name="Pimenov N.V."/>
            <person name="Frank Y.A."/>
            <person name="Karnachuk O.V."/>
            <person name="Ravin N.V."/>
        </authorList>
    </citation>
    <scope>NUCLEOTIDE SEQUENCE [LARGE SCALE GENOMIC DNA]</scope>
    <source>
        <strain evidence="3">BY</strain>
    </source>
</reference>
<dbReference type="EMBL" id="CP030759">
    <property type="protein sequence ID" value="AXA35574.1"/>
    <property type="molecule type" value="Genomic_DNA"/>
</dbReference>
<dbReference type="Proteomes" id="UP000262583">
    <property type="component" value="Chromosome"/>
</dbReference>
<keyword evidence="2" id="KW-0812">Transmembrane</keyword>
<evidence type="ECO:0000256" key="2">
    <source>
        <dbReference type="SAM" id="Phobius"/>
    </source>
</evidence>
<organism evidence="3 4">
    <name type="scientific">Sumerlaea chitinivorans</name>
    <dbReference type="NCBI Taxonomy" id="2250252"/>
    <lineage>
        <taxon>Bacteria</taxon>
        <taxon>Candidatus Sumerlaeota</taxon>
        <taxon>Candidatus Sumerlaeia</taxon>
        <taxon>Candidatus Sumerlaeales</taxon>
        <taxon>Candidatus Sumerlaeaceae</taxon>
        <taxon>Candidatus Sumerlaea</taxon>
    </lineage>
</organism>
<feature type="transmembrane region" description="Helical" evidence="2">
    <location>
        <begin position="26"/>
        <end position="46"/>
    </location>
</feature>
<dbReference type="KEGG" id="schv:BRCON_0797"/>
<keyword evidence="2" id="KW-1133">Transmembrane helix</keyword>
<sequence length="210" mass="23325">MTSPSLPIQTFDQAAEVGWVEQLFSYSTWGVLIVASVLLLYVIWHVRRTLEEQKLREEIAAAEFEARMLALLGNTSGQTRTGEPPPSPSVPQVPAELQSGHTAHSTMQVTNEISLAPPVEESCRAVLQQLRTAGLLKEIESHVALHGNPRAAAVLKMQDGRRFLLVPYYETEIFTEQNLRRYDAILFVGRSGKGVLVRSLEDVLSEVFGK</sequence>
<gene>
    <name evidence="3" type="ORF">BRCON_0797</name>
</gene>
<evidence type="ECO:0000313" key="4">
    <source>
        <dbReference type="Proteomes" id="UP000262583"/>
    </source>
</evidence>
<proteinExistence type="predicted"/>
<feature type="region of interest" description="Disordered" evidence="1">
    <location>
        <begin position="75"/>
        <end position="95"/>
    </location>
</feature>
<accession>A0A2Z4Y3A0</accession>
<evidence type="ECO:0000256" key="1">
    <source>
        <dbReference type="SAM" id="MobiDB-lite"/>
    </source>
</evidence>